<feature type="domain" description="Fumarylacetoacetase-like C-terminal" evidence="3">
    <location>
        <begin position="77"/>
        <end position="281"/>
    </location>
</feature>
<dbReference type="PANTHER" id="PTHR42796:SF4">
    <property type="entry name" value="FUMARYLACETOACETATE HYDROLASE DOMAIN-CONTAINING PROTEIN 2A"/>
    <property type="match status" value="1"/>
</dbReference>
<dbReference type="EMBL" id="SMLA01000008">
    <property type="protein sequence ID" value="TDD90566.1"/>
    <property type="molecule type" value="Genomic_DNA"/>
</dbReference>
<dbReference type="GO" id="GO:0044281">
    <property type="term" value="P:small molecule metabolic process"/>
    <property type="evidence" value="ECO:0007669"/>
    <property type="project" value="UniProtKB-ARBA"/>
</dbReference>
<reference evidence="4 5" key="1">
    <citation type="submission" date="2019-03" db="EMBL/GenBank/DDBJ databases">
        <title>Draft genome sequences of novel Actinobacteria.</title>
        <authorList>
            <person name="Sahin N."/>
            <person name="Ay H."/>
            <person name="Saygin H."/>
        </authorList>
    </citation>
    <scope>NUCLEOTIDE SEQUENCE [LARGE SCALE GENOMIC DNA]</scope>
    <source>
        <strain evidence="4 5">5K548</strain>
    </source>
</reference>
<comment type="similarity">
    <text evidence="1">Belongs to the FAH family.</text>
</comment>
<accession>A0A4R5BXN2</accession>
<dbReference type="RefSeq" id="WP_132681929.1">
    <property type="nucleotide sequence ID" value="NZ_SMLA01000008.1"/>
</dbReference>
<dbReference type="InterPro" id="IPR051121">
    <property type="entry name" value="FAH"/>
</dbReference>
<dbReference type="Pfam" id="PF01557">
    <property type="entry name" value="FAA_hydrolase"/>
    <property type="match status" value="1"/>
</dbReference>
<protein>
    <submittedName>
        <fullName evidence="4">FAA hydrolase family protein</fullName>
    </submittedName>
</protein>
<dbReference type="Proteomes" id="UP000294723">
    <property type="component" value="Unassembled WGS sequence"/>
</dbReference>
<dbReference type="PANTHER" id="PTHR42796">
    <property type="entry name" value="FUMARYLACETOACETATE HYDROLASE DOMAIN-CONTAINING PROTEIN 2A-RELATED"/>
    <property type="match status" value="1"/>
</dbReference>
<gene>
    <name evidence="4" type="ORF">E1202_08030</name>
</gene>
<keyword evidence="5" id="KW-1185">Reference proteome</keyword>
<comment type="caution">
    <text evidence="4">The sequence shown here is derived from an EMBL/GenBank/DDBJ whole genome shotgun (WGS) entry which is preliminary data.</text>
</comment>
<dbReference type="InterPro" id="IPR011234">
    <property type="entry name" value="Fumarylacetoacetase-like_C"/>
</dbReference>
<evidence type="ECO:0000313" key="4">
    <source>
        <dbReference type="EMBL" id="TDD90566.1"/>
    </source>
</evidence>
<evidence type="ECO:0000256" key="1">
    <source>
        <dbReference type="ARBA" id="ARBA00010211"/>
    </source>
</evidence>
<name>A0A4R5BXN2_9PSEU</name>
<evidence type="ECO:0000259" key="3">
    <source>
        <dbReference type="Pfam" id="PF01557"/>
    </source>
</evidence>
<keyword evidence="4" id="KW-0378">Hydrolase</keyword>
<evidence type="ECO:0000256" key="2">
    <source>
        <dbReference type="ARBA" id="ARBA00022723"/>
    </source>
</evidence>
<dbReference type="Gene3D" id="3.90.850.10">
    <property type="entry name" value="Fumarylacetoacetase-like, C-terminal domain"/>
    <property type="match status" value="1"/>
</dbReference>
<organism evidence="4 5">
    <name type="scientific">Saccharopolyspora karakumensis</name>
    <dbReference type="NCBI Taxonomy" id="2530386"/>
    <lineage>
        <taxon>Bacteria</taxon>
        <taxon>Bacillati</taxon>
        <taxon>Actinomycetota</taxon>
        <taxon>Actinomycetes</taxon>
        <taxon>Pseudonocardiales</taxon>
        <taxon>Pseudonocardiaceae</taxon>
        <taxon>Saccharopolyspora</taxon>
    </lineage>
</organism>
<proteinExistence type="inferred from homology"/>
<dbReference type="InterPro" id="IPR036663">
    <property type="entry name" value="Fumarylacetoacetase_C_sf"/>
</dbReference>
<sequence>MKLLSYRSADRRSWGALVDGEIIDLAAANPGWPTMAHALGDAGTEGIGNAVTAAANTAHRVALDSVELLPVVPDPQKVLCVGLNFEKHRIETGRERTEYPVIFTRFPDTFVGHGAPLVRPAESESFDFEGELALVVGHGGRRIPSEDAVEHIAGITCLNDGSIRDFQSHTHQFTPGKNFPATGSMGPWLVTLDEIADLAALELTTRLNGAEVQRAPLSDLTYSIPEIVAYCSSWTELRPGDVIATGTPGGIGARREPPLWMKPGDVCEVEVSGVGVLRNTILDED</sequence>
<dbReference type="SUPFAM" id="SSF56529">
    <property type="entry name" value="FAH"/>
    <property type="match status" value="1"/>
</dbReference>
<keyword evidence="2" id="KW-0479">Metal-binding</keyword>
<dbReference type="GO" id="GO:0046872">
    <property type="term" value="F:metal ion binding"/>
    <property type="evidence" value="ECO:0007669"/>
    <property type="project" value="UniProtKB-KW"/>
</dbReference>
<dbReference type="GO" id="GO:0016787">
    <property type="term" value="F:hydrolase activity"/>
    <property type="evidence" value="ECO:0007669"/>
    <property type="project" value="UniProtKB-KW"/>
</dbReference>
<evidence type="ECO:0000313" key="5">
    <source>
        <dbReference type="Proteomes" id="UP000294723"/>
    </source>
</evidence>
<dbReference type="AlphaFoldDB" id="A0A4R5BXN2"/>